<name>A0A133V642_9EURY</name>
<feature type="domain" description="NAD-dependent epimerase/dehydratase" evidence="2">
    <location>
        <begin position="7"/>
        <end position="90"/>
    </location>
</feature>
<feature type="non-terminal residue" evidence="3">
    <location>
        <position position="93"/>
    </location>
</feature>
<dbReference type="InterPro" id="IPR001509">
    <property type="entry name" value="Epimerase_deHydtase"/>
</dbReference>
<organism evidence="3 4">
    <name type="scientific">candidate division MSBL1 archaeon SCGC-AAA261D19</name>
    <dbReference type="NCBI Taxonomy" id="1698273"/>
    <lineage>
        <taxon>Archaea</taxon>
        <taxon>Methanobacteriati</taxon>
        <taxon>Methanobacteriota</taxon>
        <taxon>candidate division MSBL1</taxon>
    </lineage>
</organism>
<sequence length="93" mass="10183">MSKLNNILVTGGAGFIGSNLVDKLIANGQEVTVLDNLSTGNFENLRQHINEPRFHFVKGDIRNVKTVEEATNKIDVIVHEAAITSVPRSVRCP</sequence>
<protein>
    <submittedName>
        <fullName evidence="3">Vi polysaccharide biosynthesis protein VipB/TviC</fullName>
    </submittedName>
</protein>
<dbReference type="Gene3D" id="3.40.50.720">
    <property type="entry name" value="NAD(P)-binding Rossmann-like Domain"/>
    <property type="match status" value="1"/>
</dbReference>
<dbReference type="SUPFAM" id="SSF51735">
    <property type="entry name" value="NAD(P)-binding Rossmann-fold domains"/>
    <property type="match status" value="1"/>
</dbReference>
<dbReference type="PANTHER" id="PTHR43000">
    <property type="entry name" value="DTDP-D-GLUCOSE 4,6-DEHYDRATASE-RELATED"/>
    <property type="match status" value="1"/>
</dbReference>
<gene>
    <name evidence="3" type="ORF">AKJ43_02865</name>
</gene>
<comment type="similarity">
    <text evidence="1">Belongs to the NAD(P)-dependent epimerase/dehydratase family.</text>
</comment>
<dbReference type="AlphaFoldDB" id="A0A133V642"/>
<evidence type="ECO:0000256" key="1">
    <source>
        <dbReference type="ARBA" id="ARBA00007637"/>
    </source>
</evidence>
<evidence type="ECO:0000313" key="4">
    <source>
        <dbReference type="Proteomes" id="UP000070400"/>
    </source>
</evidence>
<dbReference type="Pfam" id="PF01370">
    <property type="entry name" value="Epimerase"/>
    <property type="match status" value="1"/>
</dbReference>
<dbReference type="InterPro" id="IPR036291">
    <property type="entry name" value="NAD(P)-bd_dom_sf"/>
</dbReference>
<proteinExistence type="inferred from homology"/>
<reference evidence="3 4" key="1">
    <citation type="journal article" date="2016" name="Sci. Rep.">
        <title>Metabolic traits of an uncultured archaeal lineage -MSBL1- from brine pools of the Red Sea.</title>
        <authorList>
            <person name="Mwirichia R."/>
            <person name="Alam I."/>
            <person name="Rashid M."/>
            <person name="Vinu M."/>
            <person name="Ba-Alawi W."/>
            <person name="Anthony Kamau A."/>
            <person name="Kamanda Ngugi D."/>
            <person name="Goker M."/>
            <person name="Klenk H.P."/>
            <person name="Bajic V."/>
            <person name="Stingl U."/>
        </authorList>
    </citation>
    <scope>NUCLEOTIDE SEQUENCE [LARGE SCALE GENOMIC DNA]</scope>
    <source>
        <strain evidence="3">SCGC-AAA261D19</strain>
    </source>
</reference>
<dbReference type="EMBL" id="LHXX01000034">
    <property type="protein sequence ID" value="KXB01907.1"/>
    <property type="molecule type" value="Genomic_DNA"/>
</dbReference>
<comment type="caution">
    <text evidence="3">The sequence shown here is derived from an EMBL/GenBank/DDBJ whole genome shotgun (WGS) entry which is preliminary data.</text>
</comment>
<keyword evidence="4" id="KW-1185">Reference proteome</keyword>
<accession>A0A133V642</accession>
<evidence type="ECO:0000259" key="2">
    <source>
        <dbReference type="Pfam" id="PF01370"/>
    </source>
</evidence>
<dbReference type="Proteomes" id="UP000070400">
    <property type="component" value="Unassembled WGS sequence"/>
</dbReference>
<evidence type="ECO:0000313" key="3">
    <source>
        <dbReference type="EMBL" id="KXB01907.1"/>
    </source>
</evidence>